<dbReference type="Gene3D" id="3.30.460.10">
    <property type="entry name" value="Beta Polymerase, domain 2"/>
    <property type="match status" value="1"/>
</dbReference>
<dbReference type="AlphaFoldDB" id="A0A0C3E0U5"/>
<dbReference type="Pfam" id="PF22600">
    <property type="entry name" value="MTPAP-like_central"/>
    <property type="match status" value="1"/>
</dbReference>
<dbReference type="EMBL" id="KN832870">
    <property type="protein sequence ID" value="KIN07948.1"/>
    <property type="molecule type" value="Genomic_DNA"/>
</dbReference>
<evidence type="ECO:0000313" key="11">
    <source>
        <dbReference type="EMBL" id="KIN07948.1"/>
    </source>
</evidence>
<keyword evidence="5" id="KW-0808">Transferase</keyword>
<organism evidence="11 12">
    <name type="scientific">Oidiodendron maius (strain Zn)</name>
    <dbReference type="NCBI Taxonomy" id="913774"/>
    <lineage>
        <taxon>Eukaryota</taxon>
        <taxon>Fungi</taxon>
        <taxon>Dikarya</taxon>
        <taxon>Ascomycota</taxon>
        <taxon>Pezizomycotina</taxon>
        <taxon>Leotiomycetes</taxon>
        <taxon>Leotiomycetes incertae sedis</taxon>
        <taxon>Myxotrichaceae</taxon>
        <taxon>Oidiodendron</taxon>
    </lineage>
</organism>
<feature type="region of interest" description="Disordered" evidence="8">
    <location>
        <begin position="792"/>
        <end position="1033"/>
    </location>
</feature>
<dbReference type="GO" id="GO:0010605">
    <property type="term" value="P:negative regulation of macromolecule metabolic process"/>
    <property type="evidence" value="ECO:0007669"/>
    <property type="project" value="UniProtKB-ARBA"/>
</dbReference>
<dbReference type="EC" id="2.7.7.19" evidence="4"/>
<feature type="compositionally biased region" description="Polar residues" evidence="8">
    <location>
        <begin position="965"/>
        <end position="979"/>
    </location>
</feature>
<dbReference type="HOGENOM" id="CLU_002806_0_0_1"/>
<feature type="compositionally biased region" description="Polar residues" evidence="8">
    <location>
        <begin position="856"/>
        <end position="894"/>
    </location>
</feature>
<dbReference type="GO" id="GO:0046872">
    <property type="term" value="F:metal ion binding"/>
    <property type="evidence" value="ECO:0007669"/>
    <property type="project" value="UniProtKB-KW"/>
</dbReference>
<name>A0A0C3E0U5_OIDMZ</name>
<comment type="similarity">
    <text evidence="3">Belongs to the DNA polymerase type-B-like family.</text>
</comment>
<dbReference type="InterPro" id="IPR043519">
    <property type="entry name" value="NT_sf"/>
</dbReference>
<evidence type="ECO:0000256" key="8">
    <source>
        <dbReference type="SAM" id="MobiDB-lite"/>
    </source>
</evidence>
<dbReference type="OrthoDB" id="2274644at2759"/>
<evidence type="ECO:0000259" key="10">
    <source>
        <dbReference type="Pfam" id="PF22600"/>
    </source>
</evidence>
<comment type="cofactor">
    <cofactor evidence="1">
        <name>Mn(2+)</name>
        <dbReference type="ChEBI" id="CHEBI:29035"/>
    </cofactor>
</comment>
<keyword evidence="7" id="KW-0460">Magnesium</keyword>
<evidence type="ECO:0000256" key="6">
    <source>
        <dbReference type="ARBA" id="ARBA00022723"/>
    </source>
</evidence>
<feature type="compositionally biased region" description="Polar residues" evidence="8">
    <location>
        <begin position="539"/>
        <end position="559"/>
    </location>
</feature>
<reference evidence="11 12" key="1">
    <citation type="submission" date="2014-04" db="EMBL/GenBank/DDBJ databases">
        <authorList>
            <consortium name="DOE Joint Genome Institute"/>
            <person name="Kuo A."/>
            <person name="Martino E."/>
            <person name="Perotto S."/>
            <person name="Kohler A."/>
            <person name="Nagy L.G."/>
            <person name="Floudas D."/>
            <person name="Copeland A."/>
            <person name="Barry K.W."/>
            <person name="Cichocki N."/>
            <person name="Veneault-Fourrey C."/>
            <person name="LaButti K."/>
            <person name="Lindquist E.A."/>
            <person name="Lipzen A."/>
            <person name="Lundell T."/>
            <person name="Morin E."/>
            <person name="Murat C."/>
            <person name="Sun H."/>
            <person name="Tunlid A."/>
            <person name="Henrissat B."/>
            <person name="Grigoriev I.V."/>
            <person name="Hibbett D.S."/>
            <person name="Martin F."/>
            <person name="Nordberg H.P."/>
            <person name="Cantor M.N."/>
            <person name="Hua S.X."/>
        </authorList>
    </citation>
    <scope>NUCLEOTIDE SEQUENCE [LARGE SCALE GENOMIC DNA]</scope>
    <source>
        <strain evidence="11 12">Zn</strain>
    </source>
</reference>
<reference evidence="12" key="2">
    <citation type="submission" date="2015-01" db="EMBL/GenBank/DDBJ databases">
        <title>Evolutionary Origins and Diversification of the Mycorrhizal Mutualists.</title>
        <authorList>
            <consortium name="DOE Joint Genome Institute"/>
            <consortium name="Mycorrhizal Genomics Consortium"/>
            <person name="Kohler A."/>
            <person name="Kuo A."/>
            <person name="Nagy L.G."/>
            <person name="Floudas D."/>
            <person name="Copeland A."/>
            <person name="Barry K.W."/>
            <person name="Cichocki N."/>
            <person name="Veneault-Fourrey C."/>
            <person name="LaButti K."/>
            <person name="Lindquist E.A."/>
            <person name="Lipzen A."/>
            <person name="Lundell T."/>
            <person name="Morin E."/>
            <person name="Murat C."/>
            <person name="Riley R."/>
            <person name="Ohm R."/>
            <person name="Sun H."/>
            <person name="Tunlid A."/>
            <person name="Henrissat B."/>
            <person name="Grigoriev I.V."/>
            <person name="Hibbett D.S."/>
            <person name="Martin F."/>
        </authorList>
    </citation>
    <scope>NUCLEOTIDE SEQUENCE [LARGE SCALE GENOMIC DNA]</scope>
    <source>
        <strain evidence="12">Zn</strain>
    </source>
</reference>
<dbReference type="PANTHER" id="PTHR12271">
    <property type="entry name" value="POLY A POLYMERASE CID PAP -RELATED"/>
    <property type="match status" value="1"/>
</dbReference>
<dbReference type="InParanoid" id="A0A0C3E0U5"/>
<feature type="compositionally biased region" description="Basic residues" evidence="8">
    <location>
        <begin position="397"/>
        <end position="407"/>
    </location>
</feature>
<feature type="compositionally biased region" description="Basic and acidic residues" evidence="8">
    <location>
        <begin position="358"/>
        <end position="372"/>
    </location>
</feature>
<feature type="region of interest" description="Disordered" evidence="8">
    <location>
        <begin position="1"/>
        <end position="43"/>
    </location>
</feature>
<evidence type="ECO:0000256" key="3">
    <source>
        <dbReference type="ARBA" id="ARBA00008593"/>
    </source>
</evidence>
<feature type="region of interest" description="Disordered" evidence="8">
    <location>
        <begin position="633"/>
        <end position="657"/>
    </location>
</feature>
<evidence type="ECO:0000313" key="12">
    <source>
        <dbReference type="Proteomes" id="UP000054321"/>
    </source>
</evidence>
<feature type="region of interest" description="Disordered" evidence="8">
    <location>
        <begin position="487"/>
        <end position="609"/>
    </location>
</feature>
<evidence type="ECO:0000256" key="2">
    <source>
        <dbReference type="ARBA" id="ARBA00001946"/>
    </source>
</evidence>
<evidence type="ECO:0000256" key="5">
    <source>
        <dbReference type="ARBA" id="ARBA00022679"/>
    </source>
</evidence>
<feature type="compositionally biased region" description="Low complexity" evidence="8">
    <location>
        <begin position="573"/>
        <end position="591"/>
    </location>
</feature>
<dbReference type="Pfam" id="PF03828">
    <property type="entry name" value="PAP_assoc"/>
    <property type="match status" value="1"/>
</dbReference>
<proteinExistence type="inferred from homology"/>
<dbReference type="InterPro" id="IPR054708">
    <property type="entry name" value="MTPAP-like_central"/>
</dbReference>
<dbReference type="GO" id="GO:0031123">
    <property type="term" value="P:RNA 3'-end processing"/>
    <property type="evidence" value="ECO:0007669"/>
    <property type="project" value="TreeGrafter"/>
</dbReference>
<keyword evidence="6" id="KW-0479">Metal-binding</keyword>
<dbReference type="Gene3D" id="1.10.1410.10">
    <property type="match status" value="1"/>
</dbReference>
<dbReference type="InterPro" id="IPR002058">
    <property type="entry name" value="PAP_assoc"/>
</dbReference>
<dbReference type="SUPFAM" id="SSF81631">
    <property type="entry name" value="PAP/OAS1 substrate-binding domain"/>
    <property type="match status" value="1"/>
</dbReference>
<dbReference type="GO" id="GO:1990817">
    <property type="term" value="F:poly(A) RNA polymerase activity"/>
    <property type="evidence" value="ECO:0007669"/>
    <property type="project" value="UniProtKB-EC"/>
</dbReference>
<feature type="compositionally biased region" description="Polar residues" evidence="8">
    <location>
        <begin position="487"/>
        <end position="520"/>
    </location>
</feature>
<feature type="compositionally biased region" description="Low complexity" evidence="8">
    <location>
        <begin position="22"/>
        <end position="33"/>
    </location>
</feature>
<dbReference type="PANTHER" id="PTHR12271:SF113">
    <property type="entry name" value="POLY(A) RNA POLYMERASE CID11"/>
    <property type="match status" value="1"/>
</dbReference>
<feature type="compositionally biased region" description="Polar residues" evidence="8">
    <location>
        <begin position="637"/>
        <end position="649"/>
    </location>
</feature>
<evidence type="ECO:0000256" key="1">
    <source>
        <dbReference type="ARBA" id="ARBA00001936"/>
    </source>
</evidence>
<sequence>MPAKKSELSTQLPTRPLPPSQQPASSSHQSSSSKLSEDEERKLSTDMRELYDRLLPTADVENKKEKLVRKLEKLFNDEWPGHDIQVHMFGSTGNLLCTDTSDVDVCITTDWRKLEAVCKIADLLARNGMKEVICVSTAKVPIVKILDPELNIACDMNVNNTLALENTRMIKTYVQIDPRVRPLAMIIKHWTRRRIVNDAAFGGTLSSYTWICMIINFLQSRSPPVLPALHQRPHLKLPRKDERESEFADDLDALRGFGDKNKETLGELLFGFFKFYGHDFDYDNLVVSVRSGKQISKVEKKWHLGNNNMLCVEEPFNTTRNLGNTADETSFRGLHMELRRAFDLVSAAKLDECCEQYEFPKDEKPPPRERQAARPKPAIIRSASQSQSQSQSGRGGRGGHRGGRHNNQRNGNSNRRASSAAFENYPTYPLVGLPPNLFTVQDAWLQQQAQAQLHNDLFQTYSVLQAQENSLRLQLYNQSQAYMQAQAQNQKQAFSQPQGRGNGGTAQQQSTDRNRTNSFDQPPLTAPPRPEMLFYPVPYTTTPIYGYQAPSTNPSSPAMSSAVPELRRSMHRSSVTSGSGGPSSASMRSHSQPAARSAPSPLLQQGPGSVNQLGIYPSYRLANGVPIPNFIADENSESGFETPTESLATTPPDEGTSREYVGYYVKGSAPHAPRRDPAASMSIPAFGDIQQSRRRLSTDQLPQSVLDRLRRPSRSPSPLGHDRSYSTGASSAPLTAVSSQQGVSASNLRSLNNQIPLVVNGSNIPAPISIPQWQASVSEVAASEDHTLVSASGSIDSSYSGVANDFPRTDDVPSQQAPRYPYPEQHLDQPAVANGSSSGKAEHAGPFAAPPIANGASFQPSPPGGSTSVEQGTGTQRPSPNTRNRSTRQAQTGGISPLDIGFTQIETHRDEISHLSPVYETRTPSPTANRKFEPSLDWKANGSPDAPKDQNPWLTKPGQKLGLANGNQIKQAPTDSKVNGHSRASKSEGGGPGSWQKIPKGKRKGQTTDLKGITQERDQGEKPPNNSSERKGG</sequence>
<dbReference type="CDD" id="cd05402">
    <property type="entry name" value="NT_PAP_TUTase"/>
    <property type="match status" value="1"/>
</dbReference>
<evidence type="ECO:0000256" key="7">
    <source>
        <dbReference type="ARBA" id="ARBA00022842"/>
    </source>
</evidence>
<feature type="compositionally biased region" description="Low complexity" evidence="8">
    <location>
        <begin position="381"/>
        <end position="392"/>
    </location>
</feature>
<feature type="compositionally biased region" description="Low complexity" evidence="8">
    <location>
        <begin position="408"/>
        <end position="417"/>
    </location>
</feature>
<comment type="cofactor">
    <cofactor evidence="2">
        <name>Mg(2+)</name>
        <dbReference type="ChEBI" id="CHEBI:18420"/>
    </cofactor>
</comment>
<feature type="domain" description="PAP-associated" evidence="9">
    <location>
        <begin position="264"/>
        <end position="319"/>
    </location>
</feature>
<feature type="compositionally biased region" description="Polar residues" evidence="8">
    <location>
        <begin position="725"/>
        <end position="738"/>
    </location>
</feature>
<protein>
    <recommendedName>
        <fullName evidence="4">polynucleotide adenylyltransferase</fullName>
        <ecNumber evidence="4">2.7.7.19</ecNumber>
    </recommendedName>
</protein>
<keyword evidence="12" id="KW-1185">Reference proteome</keyword>
<feature type="region of interest" description="Disordered" evidence="8">
    <location>
        <begin position="358"/>
        <end position="417"/>
    </location>
</feature>
<evidence type="ECO:0000259" key="9">
    <source>
        <dbReference type="Pfam" id="PF03828"/>
    </source>
</evidence>
<accession>A0A0C3E0U5</accession>
<feature type="domain" description="Poly(A) RNA polymerase mitochondrial-like central palm" evidence="10">
    <location>
        <begin position="43"/>
        <end position="175"/>
    </location>
</feature>
<dbReference type="Proteomes" id="UP000054321">
    <property type="component" value="Unassembled WGS sequence"/>
</dbReference>
<evidence type="ECO:0000256" key="4">
    <source>
        <dbReference type="ARBA" id="ARBA00012388"/>
    </source>
</evidence>
<gene>
    <name evidence="11" type="ORF">OIDMADRAFT_109648</name>
</gene>
<dbReference type="SUPFAM" id="SSF81301">
    <property type="entry name" value="Nucleotidyltransferase"/>
    <property type="match status" value="1"/>
</dbReference>
<feature type="region of interest" description="Disordered" evidence="8">
    <location>
        <begin position="691"/>
        <end position="738"/>
    </location>
</feature>
<dbReference type="STRING" id="913774.A0A0C3E0U5"/>